<dbReference type="SUPFAM" id="SSF57701">
    <property type="entry name" value="Zn2/Cys6 DNA-binding domain"/>
    <property type="match status" value="1"/>
</dbReference>
<evidence type="ECO:0000256" key="3">
    <source>
        <dbReference type="ARBA" id="ARBA00023125"/>
    </source>
</evidence>
<evidence type="ECO:0000256" key="6">
    <source>
        <dbReference type="SAM" id="MobiDB-lite"/>
    </source>
</evidence>
<dbReference type="CDD" id="cd00067">
    <property type="entry name" value="GAL4"/>
    <property type="match status" value="1"/>
</dbReference>
<dbReference type="Pfam" id="PF00172">
    <property type="entry name" value="Zn_clus"/>
    <property type="match status" value="1"/>
</dbReference>
<dbReference type="RefSeq" id="XP_060453971.1">
    <property type="nucleotide sequence ID" value="XM_060597038.1"/>
</dbReference>
<evidence type="ECO:0000256" key="1">
    <source>
        <dbReference type="ARBA" id="ARBA00004123"/>
    </source>
</evidence>
<dbReference type="GO" id="GO:0000976">
    <property type="term" value="F:transcription cis-regulatory region binding"/>
    <property type="evidence" value="ECO:0007669"/>
    <property type="project" value="TreeGrafter"/>
</dbReference>
<dbReference type="PROSITE" id="PS50048">
    <property type="entry name" value="ZN2_CY6_FUNGAL_2"/>
    <property type="match status" value="1"/>
</dbReference>
<feature type="compositionally biased region" description="Low complexity" evidence="6">
    <location>
        <begin position="130"/>
        <end position="148"/>
    </location>
</feature>
<dbReference type="EMBL" id="AP028213">
    <property type="protein sequence ID" value="BEI88705.1"/>
    <property type="molecule type" value="Genomic_DNA"/>
</dbReference>
<dbReference type="PANTHER" id="PTHR31845">
    <property type="entry name" value="FINGER DOMAIN PROTEIN, PUTATIVE-RELATED"/>
    <property type="match status" value="1"/>
</dbReference>
<accession>A0AA48I6F1</accession>
<dbReference type="Gene3D" id="4.10.240.10">
    <property type="entry name" value="Zn(2)-C6 fungal-type DNA-binding domain"/>
    <property type="match status" value="1"/>
</dbReference>
<reference evidence="8" key="1">
    <citation type="journal article" date="2023" name="BMC Genomics">
        <title>Chromosome-level genome assemblies of Cutaneotrichosporon spp. (Trichosporonales, Basidiomycota) reveal imbalanced evolution between nucleotide sequences and chromosome synteny.</title>
        <authorList>
            <person name="Kobayashi Y."/>
            <person name="Kayamori A."/>
            <person name="Aoki K."/>
            <person name="Shiwa Y."/>
            <person name="Matsutani M."/>
            <person name="Fujita N."/>
            <person name="Sugita T."/>
            <person name="Iwasaki W."/>
            <person name="Tanaka N."/>
            <person name="Takashima M."/>
        </authorList>
    </citation>
    <scope>NUCLEOTIDE SEQUENCE</scope>
    <source>
        <strain evidence="8">HIS019</strain>
    </source>
</reference>
<evidence type="ECO:0000313" key="8">
    <source>
        <dbReference type="EMBL" id="BEI88705.1"/>
    </source>
</evidence>
<sequence length="806" mass="90349">MSDDDHSGGVVYETRASMEAPLRACDECRKKKIKCIGKENPPCERCKRKNTKCRFIMGAMPRQVLEEAEANNSRLEKLEDKVTGIYDKLAQLSDVVSRLAPPTPASATGVSSMGQDNRLHLRTHSFENHSMTPWSSSSGPSSGPLSMGHNPFEQAGTHQPSPHIQPPHMPGPSHRLSHQPPPPHHPPHPHHAPTHLPPQAQMSHEREQLPARSPSSSPLSGDDMLESAARGEPFNHFTKQEEDAHILRDGGPLPPPARKRKRKPNSVTSEGGEWDPPIRERGVLPAHVDDPVTAGLIHEDEARLLFDRFFQYSHPFVPVFDPKEDTFERMRKSPLCMTVILMVALRHREAAGEPTHLSRQLKDQAEHMVKLTLFSPVATLETVQGLTVLVHYSEHAWRTCCHATALAVDMRLYRCLPYLHKIRTARDPDRLLERQRPLVVGARVWLALMRLSYEMSFNHSLPIQFNTPQGKRTQYARELLEHPLSNLNDSRLVIACEMCELREIPFRPHESLASQNREEVDRLVRTANYGIHQLYDYWLEYYCQIALPQDHFLRIELDNQKAYCIMYTNSPAWHGVHKKGDIADLSDERRAWVTEAMRCGAFLVSCLANKRLEEESEFGNHGYYVGIVATARYLIRMCELLPTACDLTDVSLNIDTLLLKLPVFAAGPFADGLRRTLRKAREHGILPHTKISDAAVQPAPETAASRRATMDAAMPYPGFKPFALDQLIEDLLAAPPSQPGPGSATGPSPVDTNPVKIDLGEWAEFFKNGELFLTGDEKGVDNSALGGDMPSWFTDAPQEWSAHGGA</sequence>
<dbReference type="PANTHER" id="PTHR31845:SF17">
    <property type="entry name" value="ZN(II)2CYS6 TRANSCRIPTION FACTOR (EUROFUNG)"/>
    <property type="match status" value="1"/>
</dbReference>
<feature type="domain" description="Zn(2)-C6 fungal-type" evidence="7">
    <location>
        <begin position="24"/>
        <end position="55"/>
    </location>
</feature>
<evidence type="ECO:0000256" key="2">
    <source>
        <dbReference type="ARBA" id="ARBA00023015"/>
    </source>
</evidence>
<feature type="compositionally biased region" description="Low complexity" evidence="6">
    <location>
        <begin position="740"/>
        <end position="749"/>
    </location>
</feature>
<feature type="region of interest" description="Disordered" evidence="6">
    <location>
        <begin position="238"/>
        <end position="281"/>
    </location>
</feature>
<dbReference type="InterPro" id="IPR001138">
    <property type="entry name" value="Zn2Cys6_DnaBD"/>
</dbReference>
<feature type="compositionally biased region" description="Basic and acidic residues" evidence="6">
    <location>
        <begin position="238"/>
        <end position="248"/>
    </location>
</feature>
<dbReference type="GO" id="GO:0008270">
    <property type="term" value="F:zinc ion binding"/>
    <property type="evidence" value="ECO:0007669"/>
    <property type="project" value="InterPro"/>
</dbReference>
<evidence type="ECO:0000256" key="5">
    <source>
        <dbReference type="ARBA" id="ARBA00023242"/>
    </source>
</evidence>
<dbReference type="SMART" id="SM00066">
    <property type="entry name" value="GAL4"/>
    <property type="match status" value="1"/>
</dbReference>
<dbReference type="InterPro" id="IPR036864">
    <property type="entry name" value="Zn2-C6_fun-type_DNA-bd_sf"/>
</dbReference>
<name>A0AA48I6F1_9TREE</name>
<gene>
    <name evidence="8" type="ORF">CcaverHIS019_0200670</name>
</gene>
<protein>
    <recommendedName>
        <fullName evidence="7">Zn(2)-C6 fungal-type domain-containing protein</fullName>
    </recommendedName>
</protein>
<keyword evidence="2" id="KW-0805">Transcription regulation</keyword>
<dbReference type="Proteomes" id="UP001233271">
    <property type="component" value="Chromosome 2"/>
</dbReference>
<keyword evidence="5" id="KW-0539">Nucleus</keyword>
<dbReference type="AlphaFoldDB" id="A0AA48I6F1"/>
<evidence type="ECO:0000259" key="7">
    <source>
        <dbReference type="PROSITE" id="PS50048"/>
    </source>
</evidence>
<comment type="subcellular location">
    <subcellularLocation>
        <location evidence="1">Nucleus</location>
    </subcellularLocation>
</comment>
<dbReference type="CDD" id="cd12148">
    <property type="entry name" value="fungal_TF_MHR"/>
    <property type="match status" value="1"/>
</dbReference>
<keyword evidence="4" id="KW-0804">Transcription</keyword>
<dbReference type="KEGG" id="ccac:CcaHIS019_0200670"/>
<organism evidence="8 9">
    <name type="scientific">Cutaneotrichosporon cavernicola</name>
    <dbReference type="NCBI Taxonomy" id="279322"/>
    <lineage>
        <taxon>Eukaryota</taxon>
        <taxon>Fungi</taxon>
        <taxon>Dikarya</taxon>
        <taxon>Basidiomycota</taxon>
        <taxon>Agaricomycotina</taxon>
        <taxon>Tremellomycetes</taxon>
        <taxon>Trichosporonales</taxon>
        <taxon>Trichosporonaceae</taxon>
        <taxon>Cutaneotrichosporon</taxon>
    </lineage>
</organism>
<dbReference type="PROSITE" id="PS00463">
    <property type="entry name" value="ZN2_CY6_FUNGAL_1"/>
    <property type="match status" value="1"/>
</dbReference>
<evidence type="ECO:0000313" key="9">
    <source>
        <dbReference type="Proteomes" id="UP001233271"/>
    </source>
</evidence>
<keyword evidence="3" id="KW-0238">DNA-binding</keyword>
<dbReference type="GO" id="GO:0005634">
    <property type="term" value="C:nucleus"/>
    <property type="evidence" value="ECO:0007669"/>
    <property type="project" value="UniProtKB-SubCell"/>
</dbReference>
<dbReference type="GeneID" id="85492576"/>
<keyword evidence="9" id="KW-1185">Reference proteome</keyword>
<evidence type="ECO:0000256" key="4">
    <source>
        <dbReference type="ARBA" id="ARBA00023163"/>
    </source>
</evidence>
<dbReference type="GO" id="GO:0000981">
    <property type="term" value="F:DNA-binding transcription factor activity, RNA polymerase II-specific"/>
    <property type="evidence" value="ECO:0007669"/>
    <property type="project" value="InterPro"/>
</dbReference>
<feature type="region of interest" description="Disordered" evidence="6">
    <location>
        <begin position="128"/>
        <end position="226"/>
    </location>
</feature>
<dbReference type="InterPro" id="IPR051089">
    <property type="entry name" value="prtT"/>
</dbReference>
<proteinExistence type="predicted"/>
<feature type="region of interest" description="Disordered" evidence="6">
    <location>
        <begin position="733"/>
        <end position="754"/>
    </location>
</feature>